<feature type="transmembrane region" description="Helical" evidence="10">
    <location>
        <begin position="512"/>
        <end position="529"/>
    </location>
</feature>
<feature type="transmembrane region" description="Helical" evidence="10">
    <location>
        <begin position="332"/>
        <end position="355"/>
    </location>
</feature>
<keyword evidence="7 10" id="KW-1133">Transmembrane helix</keyword>
<feature type="transmembrane region" description="Helical" evidence="10">
    <location>
        <begin position="260"/>
        <end position="281"/>
    </location>
</feature>
<sequence length="782" mass="88053">MSSSSADVEKVQQYKVTEEAVSLKRLKRFEDFEPPSNEPARATDDLPWPIGGPDNQTEVDNEAENSPYLMVRAAVPAKDDPDMPANTVRMWVIGLLFTCIGSSFNTVLSLRTPTVALTPTVVQFFAFYVGNFWHKVMPSRVFTTFGRKWSLNPGPFNYKEHTCISIMATVGFGNDYVGSFLVSQQVFYKQTFGLLFQLLLSWTVQMLGLSLAGIARRFLVYPASALWPSVLAQSTLIHTLHKGVEPPSYGRWKGITRYKFFIVVMVACLFWHFFPLFIFPALSAPVFLTWIWPNNVLVNQLFGASQGLGILPLTFDWSTVSGYQGSPLVVPWYAAANILVGVFVIFVLGSLGLNFGNVWYGDYLPISESSTYDNTQMPFNATSLLTPDFQLDPVKYQNYSPLFLPTTFALAYGVSFAAIAATLPYIYLHHGANIRRQLFRKEGEDIHMKLMRKYPETPDWWYAVLYVVMFSMTLAVALAWPTHLAWWAVMLTIVIAIFYVIPIGIIASMTNVYIGLNVITEFIIGYLQPGKPVAMMLFKTYGYITMSQALTFTGDMKLAHYMKVPQRQVFWVQLVATFVGSTVDVFVLRMALQKIPNICTKLAPMHFSCSQSKVFYNASIIWGLLGPARIFSIGKLYSGLLLFFPIGFICPILVWLYLRKYPDSWVRFVNVPVIFTGSGSIPPATVLNYATWGIVGWVFNYLIKKNHSRWWTKYNYILSVGMDLGLAIVTIFLGLVFSIGNIKMPEWWGVTVGTDTLDYTGGAIRKIVADGEHFGPPLGSWS</sequence>
<name>A0A1Y2EZK0_PROLT</name>
<feature type="transmembrane region" description="Helical" evidence="10">
    <location>
        <begin position="218"/>
        <end position="240"/>
    </location>
</feature>
<keyword evidence="5" id="KW-0571">Peptide transport</keyword>
<dbReference type="EMBL" id="MCFI01000021">
    <property type="protein sequence ID" value="ORY77000.1"/>
    <property type="molecule type" value="Genomic_DNA"/>
</dbReference>
<dbReference type="Proteomes" id="UP000193685">
    <property type="component" value="Unassembled WGS sequence"/>
</dbReference>
<keyword evidence="3" id="KW-0813">Transport</keyword>
<keyword evidence="12" id="KW-1185">Reference proteome</keyword>
<dbReference type="NCBIfam" id="TIGR00727">
    <property type="entry name" value="ISP4_OPT"/>
    <property type="match status" value="1"/>
</dbReference>
<dbReference type="Pfam" id="PF03169">
    <property type="entry name" value="OPT"/>
    <property type="match status" value="1"/>
</dbReference>
<keyword evidence="4 10" id="KW-0812">Transmembrane</keyword>
<keyword evidence="6" id="KW-0653">Protein transport</keyword>
<dbReference type="PANTHER" id="PTHR22601">
    <property type="entry name" value="ISP4 LIKE PROTEIN"/>
    <property type="match status" value="1"/>
</dbReference>
<evidence type="ECO:0000256" key="9">
    <source>
        <dbReference type="SAM" id="MobiDB-lite"/>
    </source>
</evidence>
<dbReference type="GO" id="GO:0035673">
    <property type="term" value="F:oligopeptide transmembrane transporter activity"/>
    <property type="evidence" value="ECO:0007669"/>
    <property type="project" value="InterPro"/>
</dbReference>
<protein>
    <submittedName>
        <fullName evidence="11">OPT oligopeptide transporter protein-domain-containing protein</fullName>
    </submittedName>
</protein>
<evidence type="ECO:0000313" key="11">
    <source>
        <dbReference type="EMBL" id="ORY77000.1"/>
    </source>
</evidence>
<dbReference type="GO" id="GO:0016020">
    <property type="term" value="C:membrane"/>
    <property type="evidence" value="ECO:0007669"/>
    <property type="project" value="UniProtKB-SubCell"/>
</dbReference>
<dbReference type="NCBIfam" id="TIGR00728">
    <property type="entry name" value="OPT_sfam"/>
    <property type="match status" value="1"/>
</dbReference>
<reference evidence="11 12" key="1">
    <citation type="submission" date="2016-07" db="EMBL/GenBank/DDBJ databases">
        <title>Pervasive Adenine N6-methylation of Active Genes in Fungi.</title>
        <authorList>
            <consortium name="DOE Joint Genome Institute"/>
            <person name="Mondo S.J."/>
            <person name="Dannebaum R.O."/>
            <person name="Kuo R.C."/>
            <person name="Labutti K."/>
            <person name="Haridas S."/>
            <person name="Kuo A."/>
            <person name="Salamov A."/>
            <person name="Ahrendt S.R."/>
            <person name="Lipzen A."/>
            <person name="Sullivan W."/>
            <person name="Andreopoulos W.B."/>
            <person name="Clum A."/>
            <person name="Lindquist E."/>
            <person name="Daum C."/>
            <person name="Ramamoorthy G.K."/>
            <person name="Gryganskyi A."/>
            <person name="Culley D."/>
            <person name="Magnuson J.K."/>
            <person name="James T.Y."/>
            <person name="O'Malley M.A."/>
            <person name="Stajich J.E."/>
            <person name="Spatafora J.W."/>
            <person name="Visel A."/>
            <person name="Grigoriev I.V."/>
        </authorList>
    </citation>
    <scope>NUCLEOTIDE SEQUENCE [LARGE SCALE GENOMIC DNA]</scope>
    <source>
        <strain evidence="11 12">12-1054</strain>
    </source>
</reference>
<proteinExistence type="inferred from homology"/>
<feature type="transmembrane region" description="Helical" evidence="10">
    <location>
        <begin position="570"/>
        <end position="592"/>
    </location>
</feature>
<evidence type="ECO:0000256" key="10">
    <source>
        <dbReference type="SAM" id="Phobius"/>
    </source>
</evidence>
<evidence type="ECO:0000256" key="8">
    <source>
        <dbReference type="ARBA" id="ARBA00023136"/>
    </source>
</evidence>
<comment type="similarity">
    <text evidence="2">Belongs to the oligopeptide OPT transporter family.</text>
</comment>
<organism evidence="11 12">
    <name type="scientific">Protomyces lactucae-debilis</name>
    <dbReference type="NCBI Taxonomy" id="2754530"/>
    <lineage>
        <taxon>Eukaryota</taxon>
        <taxon>Fungi</taxon>
        <taxon>Dikarya</taxon>
        <taxon>Ascomycota</taxon>
        <taxon>Taphrinomycotina</taxon>
        <taxon>Taphrinomycetes</taxon>
        <taxon>Taphrinales</taxon>
        <taxon>Protomycetaceae</taxon>
        <taxon>Protomyces</taxon>
    </lineage>
</organism>
<dbReference type="RefSeq" id="XP_040722840.1">
    <property type="nucleotide sequence ID" value="XM_040866145.1"/>
</dbReference>
<dbReference type="OMA" id="LTWWAFL"/>
<feature type="region of interest" description="Disordered" evidence="9">
    <location>
        <begin position="30"/>
        <end position="57"/>
    </location>
</feature>
<dbReference type="GeneID" id="63782744"/>
<dbReference type="GO" id="GO:0015031">
    <property type="term" value="P:protein transport"/>
    <property type="evidence" value="ECO:0007669"/>
    <property type="project" value="UniProtKB-KW"/>
</dbReference>
<feature type="transmembrane region" description="Helical" evidence="10">
    <location>
        <begin position="486"/>
        <end position="505"/>
    </location>
</feature>
<evidence type="ECO:0000256" key="5">
    <source>
        <dbReference type="ARBA" id="ARBA00022856"/>
    </source>
</evidence>
<evidence type="ECO:0000256" key="4">
    <source>
        <dbReference type="ARBA" id="ARBA00022692"/>
    </source>
</evidence>
<feature type="transmembrane region" description="Helical" evidence="10">
    <location>
        <begin position="301"/>
        <end position="320"/>
    </location>
</feature>
<feature type="transmembrane region" description="Helical" evidence="10">
    <location>
        <begin position="88"/>
        <end position="108"/>
    </location>
</feature>
<evidence type="ECO:0000256" key="3">
    <source>
        <dbReference type="ARBA" id="ARBA00022448"/>
    </source>
</evidence>
<dbReference type="AlphaFoldDB" id="A0A1Y2EZK0"/>
<feature type="transmembrane region" description="Helical" evidence="10">
    <location>
        <begin position="637"/>
        <end position="658"/>
    </location>
</feature>
<dbReference type="OrthoDB" id="9986677at2759"/>
<dbReference type="InterPro" id="IPR004813">
    <property type="entry name" value="OPT"/>
</dbReference>
<evidence type="ECO:0000313" key="12">
    <source>
        <dbReference type="Proteomes" id="UP000193685"/>
    </source>
</evidence>
<dbReference type="InterPro" id="IPR004648">
    <property type="entry name" value="Oligpept_transpt"/>
</dbReference>
<feature type="transmembrane region" description="Helical" evidence="10">
    <location>
        <begin position="687"/>
        <end position="703"/>
    </location>
</feature>
<accession>A0A1Y2EZK0</accession>
<feature type="transmembrane region" description="Helical" evidence="10">
    <location>
        <begin position="402"/>
        <end position="428"/>
    </location>
</feature>
<evidence type="ECO:0000256" key="7">
    <source>
        <dbReference type="ARBA" id="ARBA00022989"/>
    </source>
</evidence>
<comment type="caution">
    <text evidence="11">The sequence shown here is derived from an EMBL/GenBank/DDBJ whole genome shotgun (WGS) entry which is preliminary data.</text>
</comment>
<keyword evidence="8 10" id="KW-0472">Membrane</keyword>
<feature type="transmembrane region" description="Helical" evidence="10">
    <location>
        <begin position="460"/>
        <end position="480"/>
    </location>
</feature>
<evidence type="ECO:0000256" key="1">
    <source>
        <dbReference type="ARBA" id="ARBA00004141"/>
    </source>
</evidence>
<gene>
    <name evidence="11" type="ORF">BCR37DRAFT_156260</name>
</gene>
<comment type="subcellular location">
    <subcellularLocation>
        <location evidence="1">Membrane</location>
        <topology evidence="1">Multi-pass membrane protein</topology>
    </subcellularLocation>
</comment>
<feature type="transmembrane region" description="Helical" evidence="10">
    <location>
        <begin position="715"/>
        <end position="739"/>
    </location>
</feature>
<evidence type="ECO:0000256" key="6">
    <source>
        <dbReference type="ARBA" id="ARBA00022927"/>
    </source>
</evidence>
<feature type="transmembrane region" description="Helical" evidence="10">
    <location>
        <begin position="192"/>
        <end position="212"/>
    </location>
</feature>
<evidence type="ECO:0000256" key="2">
    <source>
        <dbReference type="ARBA" id="ARBA00008807"/>
    </source>
</evidence>
<feature type="transmembrane region" description="Helical" evidence="10">
    <location>
        <begin position="114"/>
        <end position="133"/>
    </location>
</feature>